<keyword evidence="6" id="KW-1185">Reference proteome</keyword>
<dbReference type="NCBIfam" id="TIGR00254">
    <property type="entry name" value="GGDEF"/>
    <property type="match status" value="1"/>
</dbReference>
<comment type="catalytic activity">
    <reaction evidence="2">
        <text>2 GTP = 3',3'-c-di-GMP + 2 diphosphate</text>
        <dbReference type="Rhea" id="RHEA:24898"/>
        <dbReference type="ChEBI" id="CHEBI:33019"/>
        <dbReference type="ChEBI" id="CHEBI:37565"/>
        <dbReference type="ChEBI" id="CHEBI:58805"/>
        <dbReference type="EC" id="2.7.7.65"/>
    </reaction>
</comment>
<evidence type="ECO:0000256" key="1">
    <source>
        <dbReference type="ARBA" id="ARBA00012528"/>
    </source>
</evidence>
<protein>
    <recommendedName>
        <fullName evidence="1">diguanylate cyclase</fullName>
        <ecNumber evidence="1">2.7.7.65</ecNumber>
    </recommendedName>
</protein>
<reference evidence="5 6" key="1">
    <citation type="submission" date="2019-01" db="EMBL/GenBank/DDBJ databases">
        <authorList>
            <person name="Chen W.-M."/>
        </authorList>
    </citation>
    <scope>NUCLEOTIDE SEQUENCE [LARGE SCALE GENOMIC DNA]</scope>
    <source>
        <strain evidence="5 6">TER-1</strain>
    </source>
</reference>
<dbReference type="AlphaFoldDB" id="A0A437NRC2"/>
<name>A0A437NRC2_9HYPH</name>
<dbReference type="GO" id="GO:0052621">
    <property type="term" value="F:diguanylate cyclase activity"/>
    <property type="evidence" value="ECO:0007669"/>
    <property type="project" value="UniProtKB-EC"/>
</dbReference>
<accession>A0A437NRC2</accession>
<dbReference type="FunFam" id="3.30.70.270:FF:000001">
    <property type="entry name" value="Diguanylate cyclase domain protein"/>
    <property type="match status" value="1"/>
</dbReference>
<dbReference type="InterPro" id="IPR029787">
    <property type="entry name" value="Nucleotide_cyclase"/>
</dbReference>
<dbReference type="InterPro" id="IPR043128">
    <property type="entry name" value="Rev_trsase/Diguanyl_cyclase"/>
</dbReference>
<feature type="transmembrane region" description="Helical" evidence="3">
    <location>
        <begin position="6"/>
        <end position="25"/>
    </location>
</feature>
<dbReference type="PANTHER" id="PTHR45138:SF9">
    <property type="entry name" value="DIGUANYLATE CYCLASE DGCM-RELATED"/>
    <property type="match status" value="1"/>
</dbReference>
<evidence type="ECO:0000256" key="3">
    <source>
        <dbReference type="SAM" id="Phobius"/>
    </source>
</evidence>
<keyword evidence="3" id="KW-0472">Membrane</keyword>
<dbReference type="PANTHER" id="PTHR45138">
    <property type="entry name" value="REGULATORY COMPONENTS OF SENSORY TRANSDUCTION SYSTEM"/>
    <property type="match status" value="1"/>
</dbReference>
<dbReference type="Gene3D" id="3.30.70.270">
    <property type="match status" value="1"/>
</dbReference>
<dbReference type="GO" id="GO:1902201">
    <property type="term" value="P:negative regulation of bacterial-type flagellum-dependent cell motility"/>
    <property type="evidence" value="ECO:0007669"/>
    <property type="project" value="TreeGrafter"/>
</dbReference>
<dbReference type="SMART" id="SM00267">
    <property type="entry name" value="GGDEF"/>
    <property type="match status" value="1"/>
</dbReference>
<evidence type="ECO:0000256" key="2">
    <source>
        <dbReference type="ARBA" id="ARBA00034247"/>
    </source>
</evidence>
<gene>
    <name evidence="5" type="ORF">EOE48_27730</name>
</gene>
<dbReference type="GO" id="GO:0043709">
    <property type="term" value="P:cell adhesion involved in single-species biofilm formation"/>
    <property type="evidence" value="ECO:0007669"/>
    <property type="project" value="TreeGrafter"/>
</dbReference>
<dbReference type="InterPro" id="IPR000160">
    <property type="entry name" value="GGDEF_dom"/>
</dbReference>
<dbReference type="CDD" id="cd01949">
    <property type="entry name" value="GGDEF"/>
    <property type="match status" value="1"/>
</dbReference>
<dbReference type="SUPFAM" id="SSF55073">
    <property type="entry name" value="Nucleotide cyclase"/>
    <property type="match status" value="1"/>
</dbReference>
<dbReference type="OrthoDB" id="9812260at2"/>
<keyword evidence="3" id="KW-0812">Transmembrane</keyword>
<evidence type="ECO:0000313" key="6">
    <source>
        <dbReference type="Proteomes" id="UP000286997"/>
    </source>
</evidence>
<sequence>MALDVPTLMVVSVFVTLIVGLLFLFSWNQGRRTRALAILGAAHLLGAVGSALLCARGLIADWISIGVANALVLAAYGLIWSATRSFDGRPARTGATLAGAALWCGACLVPAFYGSMTARVVLASGLAGAYCALAARETWRGRAERLPSRGPAAALLASEGALYGVRIPLALAFPVGMGTQPAPTPMLALLCFLAILYTVAVAFLFVALGKERLELEQRRAADTDALTGVANRRALQSWAAAQFRRGEATLLLLDLDHFKRINDTWGHGVGDAVLVGFCTAARALLPQDGILGRLGGEEFACLLPGTDRARARQVAEAIRRSTALMRPAALPGFAVTVSIGAATGRDFDALMRRADRALYRAKDLGRDRVVWAEEEAAGPATRRGARIKVGSV</sequence>
<proteinExistence type="predicted"/>
<keyword evidence="3" id="KW-1133">Transmembrane helix</keyword>
<feature type="transmembrane region" description="Helical" evidence="3">
    <location>
        <begin position="37"/>
        <end position="59"/>
    </location>
</feature>
<organism evidence="5 6">
    <name type="scientific">Methylobacterium oryzihabitans</name>
    <dbReference type="NCBI Taxonomy" id="2499852"/>
    <lineage>
        <taxon>Bacteria</taxon>
        <taxon>Pseudomonadati</taxon>
        <taxon>Pseudomonadota</taxon>
        <taxon>Alphaproteobacteria</taxon>
        <taxon>Hyphomicrobiales</taxon>
        <taxon>Methylobacteriaceae</taxon>
        <taxon>Methylobacterium</taxon>
    </lineage>
</organism>
<dbReference type="GO" id="GO:0005886">
    <property type="term" value="C:plasma membrane"/>
    <property type="evidence" value="ECO:0007669"/>
    <property type="project" value="TreeGrafter"/>
</dbReference>
<dbReference type="InterPro" id="IPR050469">
    <property type="entry name" value="Diguanylate_Cyclase"/>
</dbReference>
<dbReference type="EMBL" id="SACP01000054">
    <property type="protein sequence ID" value="RVU12534.1"/>
    <property type="molecule type" value="Genomic_DNA"/>
</dbReference>
<dbReference type="EC" id="2.7.7.65" evidence="1"/>
<dbReference type="PROSITE" id="PS50887">
    <property type="entry name" value="GGDEF"/>
    <property type="match status" value="1"/>
</dbReference>
<dbReference type="Pfam" id="PF00990">
    <property type="entry name" value="GGDEF"/>
    <property type="match status" value="1"/>
</dbReference>
<feature type="domain" description="GGDEF" evidence="4">
    <location>
        <begin position="246"/>
        <end position="374"/>
    </location>
</feature>
<feature type="transmembrane region" description="Helical" evidence="3">
    <location>
        <begin position="187"/>
        <end position="209"/>
    </location>
</feature>
<dbReference type="RefSeq" id="WP_127734113.1">
    <property type="nucleotide sequence ID" value="NZ_SACP01000054.1"/>
</dbReference>
<comment type="caution">
    <text evidence="5">The sequence shown here is derived from an EMBL/GenBank/DDBJ whole genome shotgun (WGS) entry which is preliminary data.</text>
</comment>
<evidence type="ECO:0000313" key="5">
    <source>
        <dbReference type="EMBL" id="RVU12534.1"/>
    </source>
</evidence>
<feature type="transmembrane region" description="Helical" evidence="3">
    <location>
        <begin position="65"/>
        <end position="83"/>
    </location>
</feature>
<feature type="transmembrane region" description="Helical" evidence="3">
    <location>
        <begin position="95"/>
        <end position="114"/>
    </location>
</feature>
<evidence type="ECO:0000259" key="4">
    <source>
        <dbReference type="PROSITE" id="PS50887"/>
    </source>
</evidence>
<dbReference type="Proteomes" id="UP000286997">
    <property type="component" value="Unassembled WGS sequence"/>
</dbReference>